<proteinExistence type="predicted"/>
<keyword evidence="1" id="KW-0677">Repeat</keyword>
<dbReference type="EMBL" id="JAUJYN010000010">
    <property type="protein sequence ID" value="KAK1262067.1"/>
    <property type="molecule type" value="Genomic_DNA"/>
</dbReference>
<dbReference type="Proteomes" id="UP001179952">
    <property type="component" value="Unassembled WGS sequence"/>
</dbReference>
<dbReference type="SMART" id="SM00248">
    <property type="entry name" value="ANK"/>
    <property type="match status" value="4"/>
</dbReference>
<organism evidence="3 4">
    <name type="scientific">Acorus gramineus</name>
    <name type="common">Dwarf sweet flag</name>
    <dbReference type="NCBI Taxonomy" id="55184"/>
    <lineage>
        <taxon>Eukaryota</taxon>
        <taxon>Viridiplantae</taxon>
        <taxon>Streptophyta</taxon>
        <taxon>Embryophyta</taxon>
        <taxon>Tracheophyta</taxon>
        <taxon>Spermatophyta</taxon>
        <taxon>Magnoliopsida</taxon>
        <taxon>Liliopsida</taxon>
        <taxon>Acoraceae</taxon>
        <taxon>Acorus</taxon>
    </lineage>
</organism>
<evidence type="ECO:0000313" key="3">
    <source>
        <dbReference type="EMBL" id="KAK1262067.1"/>
    </source>
</evidence>
<evidence type="ECO:0000256" key="1">
    <source>
        <dbReference type="ARBA" id="ARBA00022737"/>
    </source>
</evidence>
<dbReference type="PANTHER" id="PTHR24198:SF188">
    <property type="entry name" value="ANKYRIN REPEAT DOMAIN 55"/>
    <property type="match status" value="1"/>
</dbReference>
<reference evidence="3" key="1">
    <citation type="journal article" date="2023" name="Nat. Commun.">
        <title>Diploid and tetraploid genomes of Acorus and the evolution of monocots.</title>
        <authorList>
            <person name="Ma L."/>
            <person name="Liu K.W."/>
            <person name="Li Z."/>
            <person name="Hsiao Y.Y."/>
            <person name="Qi Y."/>
            <person name="Fu T."/>
            <person name="Tang G.D."/>
            <person name="Zhang D."/>
            <person name="Sun W.H."/>
            <person name="Liu D.K."/>
            <person name="Li Y."/>
            <person name="Chen G.Z."/>
            <person name="Liu X.D."/>
            <person name="Liao X.Y."/>
            <person name="Jiang Y.T."/>
            <person name="Yu X."/>
            <person name="Hao Y."/>
            <person name="Huang J."/>
            <person name="Zhao X.W."/>
            <person name="Ke S."/>
            <person name="Chen Y.Y."/>
            <person name="Wu W.L."/>
            <person name="Hsu J.L."/>
            <person name="Lin Y.F."/>
            <person name="Huang M.D."/>
            <person name="Li C.Y."/>
            <person name="Huang L."/>
            <person name="Wang Z.W."/>
            <person name="Zhao X."/>
            <person name="Zhong W.Y."/>
            <person name="Peng D.H."/>
            <person name="Ahmad S."/>
            <person name="Lan S."/>
            <person name="Zhang J.S."/>
            <person name="Tsai W.C."/>
            <person name="Van de Peer Y."/>
            <person name="Liu Z.J."/>
        </authorList>
    </citation>
    <scope>NUCLEOTIDE SEQUENCE</scope>
    <source>
        <strain evidence="3">SCP</strain>
    </source>
</reference>
<sequence length="174" mass="19065">MPKPKITAHALVSTSCRGFLDVVTEFVKNGVDINCVDMVLLQSVKPTLHANVDCTPLVGAIVSRQASVLKYLLEAGARMNYLVHQGAWSWDPVSDEELRVGACLGEPYNASWCAVEYYEGSGEILKLLLQHDPSLLENQNLGRTLLCHAILCQNSSVVQALFDVGANIEYTMKT</sequence>
<name>A0AAV9ADG9_ACOGR</name>
<evidence type="ECO:0000313" key="4">
    <source>
        <dbReference type="Proteomes" id="UP001179952"/>
    </source>
</evidence>
<protein>
    <submittedName>
        <fullName evidence="3">Uncharacterized protein</fullName>
    </submittedName>
</protein>
<dbReference type="InterPro" id="IPR036770">
    <property type="entry name" value="Ankyrin_rpt-contain_sf"/>
</dbReference>
<dbReference type="PROSITE" id="PS51257">
    <property type="entry name" value="PROKAR_LIPOPROTEIN"/>
    <property type="match status" value="1"/>
</dbReference>
<dbReference type="InterPro" id="IPR002110">
    <property type="entry name" value="Ankyrin_rpt"/>
</dbReference>
<dbReference type="SUPFAM" id="SSF48403">
    <property type="entry name" value="Ankyrin repeat"/>
    <property type="match status" value="1"/>
</dbReference>
<dbReference type="Gene3D" id="1.25.40.20">
    <property type="entry name" value="Ankyrin repeat-containing domain"/>
    <property type="match status" value="2"/>
</dbReference>
<reference evidence="3" key="2">
    <citation type="submission" date="2023-06" db="EMBL/GenBank/DDBJ databases">
        <authorList>
            <person name="Ma L."/>
            <person name="Liu K.-W."/>
            <person name="Li Z."/>
            <person name="Hsiao Y.-Y."/>
            <person name="Qi Y."/>
            <person name="Fu T."/>
            <person name="Tang G."/>
            <person name="Zhang D."/>
            <person name="Sun W.-H."/>
            <person name="Liu D.-K."/>
            <person name="Li Y."/>
            <person name="Chen G.-Z."/>
            <person name="Liu X.-D."/>
            <person name="Liao X.-Y."/>
            <person name="Jiang Y.-T."/>
            <person name="Yu X."/>
            <person name="Hao Y."/>
            <person name="Huang J."/>
            <person name="Zhao X.-W."/>
            <person name="Ke S."/>
            <person name="Chen Y.-Y."/>
            <person name="Wu W.-L."/>
            <person name="Hsu J.-L."/>
            <person name="Lin Y.-F."/>
            <person name="Huang M.-D."/>
            <person name="Li C.-Y."/>
            <person name="Huang L."/>
            <person name="Wang Z.-W."/>
            <person name="Zhao X."/>
            <person name="Zhong W.-Y."/>
            <person name="Peng D.-H."/>
            <person name="Ahmad S."/>
            <person name="Lan S."/>
            <person name="Zhang J.-S."/>
            <person name="Tsai W.-C."/>
            <person name="Van De Peer Y."/>
            <person name="Liu Z.-J."/>
        </authorList>
    </citation>
    <scope>NUCLEOTIDE SEQUENCE</scope>
    <source>
        <strain evidence="3">SCP</strain>
        <tissue evidence="3">Leaves</tissue>
    </source>
</reference>
<dbReference type="AlphaFoldDB" id="A0AAV9ADG9"/>
<accession>A0AAV9ADG9</accession>
<dbReference type="GO" id="GO:0005737">
    <property type="term" value="C:cytoplasm"/>
    <property type="evidence" value="ECO:0007669"/>
    <property type="project" value="TreeGrafter"/>
</dbReference>
<keyword evidence="2" id="KW-0040">ANK repeat</keyword>
<gene>
    <name evidence="3" type="ORF">QJS04_geneDACA020280</name>
</gene>
<comment type="caution">
    <text evidence="3">The sequence shown here is derived from an EMBL/GenBank/DDBJ whole genome shotgun (WGS) entry which is preliminary data.</text>
</comment>
<dbReference type="PANTHER" id="PTHR24198">
    <property type="entry name" value="ANKYRIN REPEAT AND PROTEIN KINASE DOMAIN-CONTAINING PROTEIN"/>
    <property type="match status" value="1"/>
</dbReference>
<keyword evidence="4" id="KW-1185">Reference proteome</keyword>
<evidence type="ECO:0000256" key="2">
    <source>
        <dbReference type="ARBA" id="ARBA00023043"/>
    </source>
</evidence>